<reference evidence="1 2" key="1">
    <citation type="journal article" date="2019" name="Commun. Biol.">
        <title>The bagworm genome reveals a unique fibroin gene that provides high tensile strength.</title>
        <authorList>
            <person name="Kono N."/>
            <person name="Nakamura H."/>
            <person name="Ohtoshi R."/>
            <person name="Tomita M."/>
            <person name="Numata K."/>
            <person name="Arakawa K."/>
        </authorList>
    </citation>
    <scope>NUCLEOTIDE SEQUENCE [LARGE SCALE GENOMIC DNA]</scope>
</reference>
<dbReference type="AlphaFoldDB" id="A0A4C1V7B3"/>
<accession>A0A4C1V7B3</accession>
<dbReference type="EMBL" id="BGZK01000292">
    <property type="protein sequence ID" value="GBP34703.1"/>
    <property type="molecule type" value="Genomic_DNA"/>
</dbReference>
<protein>
    <submittedName>
        <fullName evidence="1">Uncharacterized protein</fullName>
    </submittedName>
</protein>
<proteinExistence type="predicted"/>
<comment type="caution">
    <text evidence="1">The sequence shown here is derived from an EMBL/GenBank/DDBJ whole genome shotgun (WGS) entry which is preliminary data.</text>
</comment>
<organism evidence="1 2">
    <name type="scientific">Eumeta variegata</name>
    <name type="common">Bagworm moth</name>
    <name type="synonym">Eumeta japonica</name>
    <dbReference type="NCBI Taxonomy" id="151549"/>
    <lineage>
        <taxon>Eukaryota</taxon>
        <taxon>Metazoa</taxon>
        <taxon>Ecdysozoa</taxon>
        <taxon>Arthropoda</taxon>
        <taxon>Hexapoda</taxon>
        <taxon>Insecta</taxon>
        <taxon>Pterygota</taxon>
        <taxon>Neoptera</taxon>
        <taxon>Endopterygota</taxon>
        <taxon>Lepidoptera</taxon>
        <taxon>Glossata</taxon>
        <taxon>Ditrysia</taxon>
        <taxon>Tineoidea</taxon>
        <taxon>Psychidae</taxon>
        <taxon>Oiketicinae</taxon>
        <taxon>Eumeta</taxon>
    </lineage>
</organism>
<evidence type="ECO:0000313" key="1">
    <source>
        <dbReference type="EMBL" id="GBP34703.1"/>
    </source>
</evidence>
<evidence type="ECO:0000313" key="2">
    <source>
        <dbReference type="Proteomes" id="UP000299102"/>
    </source>
</evidence>
<name>A0A4C1V7B3_EUMVA</name>
<keyword evidence="2" id="KW-1185">Reference proteome</keyword>
<gene>
    <name evidence="1" type="ORF">EVAR_31572_1</name>
</gene>
<sequence length="132" mass="14448">MEPTFAELSTKVECVTRHLHLTELLQYTVEERGEQFGSVRAFVFVCASRRVCGSPTGPDGEFYTAISRVSCERIHPRRSAVMADFISFANKVLNAVALPVSKSLDFKEMQGVAEAHLDPVKIKRAAASSAGS</sequence>
<dbReference type="Proteomes" id="UP000299102">
    <property type="component" value="Unassembled WGS sequence"/>
</dbReference>